<dbReference type="AlphaFoldDB" id="A0A9N8Z9W3"/>
<feature type="compositionally biased region" description="Acidic residues" evidence="1">
    <location>
        <begin position="1"/>
        <end position="10"/>
    </location>
</feature>
<gene>
    <name evidence="2" type="ORF">POCULU_LOCUS1793</name>
</gene>
<proteinExistence type="predicted"/>
<organism evidence="2 3">
    <name type="scientific">Paraglomus occultum</name>
    <dbReference type="NCBI Taxonomy" id="144539"/>
    <lineage>
        <taxon>Eukaryota</taxon>
        <taxon>Fungi</taxon>
        <taxon>Fungi incertae sedis</taxon>
        <taxon>Mucoromycota</taxon>
        <taxon>Glomeromycotina</taxon>
        <taxon>Glomeromycetes</taxon>
        <taxon>Paraglomerales</taxon>
        <taxon>Paraglomeraceae</taxon>
        <taxon>Paraglomus</taxon>
    </lineage>
</organism>
<evidence type="ECO:0000256" key="1">
    <source>
        <dbReference type="SAM" id="MobiDB-lite"/>
    </source>
</evidence>
<feature type="non-terminal residue" evidence="2">
    <location>
        <position position="1"/>
    </location>
</feature>
<dbReference type="EMBL" id="CAJVPJ010000145">
    <property type="protein sequence ID" value="CAG8485755.1"/>
    <property type="molecule type" value="Genomic_DNA"/>
</dbReference>
<dbReference type="Proteomes" id="UP000789572">
    <property type="component" value="Unassembled WGS sequence"/>
</dbReference>
<keyword evidence="3" id="KW-1185">Reference proteome</keyword>
<evidence type="ECO:0000313" key="3">
    <source>
        <dbReference type="Proteomes" id="UP000789572"/>
    </source>
</evidence>
<dbReference type="OrthoDB" id="10542983at2759"/>
<protein>
    <submittedName>
        <fullName evidence="2">1511_t:CDS:1</fullName>
    </submittedName>
</protein>
<accession>A0A9N8Z9W3</accession>
<evidence type="ECO:0000313" key="2">
    <source>
        <dbReference type="EMBL" id="CAG8485755.1"/>
    </source>
</evidence>
<reference evidence="2" key="1">
    <citation type="submission" date="2021-06" db="EMBL/GenBank/DDBJ databases">
        <authorList>
            <person name="Kallberg Y."/>
            <person name="Tangrot J."/>
            <person name="Rosling A."/>
        </authorList>
    </citation>
    <scope>NUCLEOTIDE SEQUENCE</scope>
    <source>
        <strain evidence="2">IA702</strain>
    </source>
</reference>
<feature type="region of interest" description="Disordered" evidence="1">
    <location>
        <begin position="1"/>
        <end position="64"/>
    </location>
</feature>
<name>A0A9N8Z9W3_9GLOM</name>
<comment type="caution">
    <text evidence="2">The sequence shown here is derived from an EMBL/GenBank/DDBJ whole genome shotgun (WGS) entry which is preliminary data.</text>
</comment>
<sequence>EDDFKEEDLISEILGSDQGLSRPTTPENQISIVDCFETPHKKKNNNNSNNKTPEKITNKKRRAK</sequence>
<feature type="compositionally biased region" description="Polar residues" evidence="1">
    <location>
        <begin position="18"/>
        <end position="31"/>
    </location>
</feature>